<dbReference type="EMBL" id="HBIZ01050552">
    <property type="protein sequence ID" value="CAE0779709.1"/>
    <property type="molecule type" value="Transcribed_RNA"/>
</dbReference>
<feature type="compositionally biased region" description="Gly residues" evidence="1">
    <location>
        <begin position="172"/>
        <end position="187"/>
    </location>
</feature>
<dbReference type="CDD" id="cd09620">
    <property type="entry name" value="CBM9_like_3"/>
    <property type="match status" value="1"/>
</dbReference>
<reference evidence="2" key="1">
    <citation type="submission" date="2021-01" db="EMBL/GenBank/DDBJ databases">
        <authorList>
            <person name="Corre E."/>
            <person name="Pelletier E."/>
            <person name="Niang G."/>
            <person name="Scheremetjew M."/>
            <person name="Finn R."/>
            <person name="Kale V."/>
            <person name="Holt S."/>
            <person name="Cochrane G."/>
            <person name="Meng A."/>
            <person name="Brown T."/>
            <person name="Cohen L."/>
        </authorList>
    </citation>
    <scope>NUCLEOTIDE SEQUENCE</scope>
    <source>
        <strain evidence="2">CCMP645</strain>
    </source>
</reference>
<evidence type="ECO:0000256" key="1">
    <source>
        <dbReference type="SAM" id="MobiDB-lite"/>
    </source>
</evidence>
<proteinExistence type="predicted"/>
<dbReference type="PANTHER" id="PTHR35532:SF5">
    <property type="entry name" value="CARBOHYDRATE-BINDING DOMAIN-CONTAINING PROTEIN"/>
    <property type="match status" value="1"/>
</dbReference>
<name>A0A7S4BX28_CHRCT</name>
<protein>
    <recommendedName>
        <fullName evidence="3">Carbohydrate-binding domain-containing protein</fullName>
    </recommendedName>
</protein>
<gene>
    <name evidence="2" type="ORF">PCAR00345_LOCUS32348</name>
</gene>
<evidence type="ECO:0008006" key="3">
    <source>
        <dbReference type="Google" id="ProtNLM"/>
    </source>
</evidence>
<evidence type="ECO:0000313" key="2">
    <source>
        <dbReference type="EMBL" id="CAE0779709.1"/>
    </source>
</evidence>
<accession>A0A7S4BX28</accession>
<organism evidence="2">
    <name type="scientific">Chrysotila carterae</name>
    <name type="common">Marine alga</name>
    <name type="synonym">Syracosphaera carterae</name>
    <dbReference type="NCBI Taxonomy" id="13221"/>
    <lineage>
        <taxon>Eukaryota</taxon>
        <taxon>Haptista</taxon>
        <taxon>Haptophyta</taxon>
        <taxon>Prymnesiophyceae</taxon>
        <taxon>Isochrysidales</taxon>
        <taxon>Isochrysidaceae</taxon>
        <taxon>Chrysotila</taxon>
    </lineage>
</organism>
<dbReference type="Gene3D" id="2.60.40.1190">
    <property type="match status" value="1"/>
</dbReference>
<dbReference type="PANTHER" id="PTHR35532">
    <property type="entry name" value="SIMILAR TO POLYHYDROXYALKANOATE DEPOLYMERASE"/>
    <property type="match status" value="1"/>
</dbReference>
<feature type="compositionally biased region" description="Basic and acidic residues" evidence="1">
    <location>
        <begin position="192"/>
        <end position="205"/>
    </location>
</feature>
<feature type="compositionally biased region" description="Gly residues" evidence="1">
    <location>
        <begin position="206"/>
        <end position="228"/>
    </location>
</feature>
<sequence>MPGLLPHPPVYVAARLPAGERLTIDADLNKPIWKTVPWSRPFQDIRGKRDAPSGSQPSASSSTRVKMLWDESYLYIAAEMRATDPILAFCTTRNQPIFHTDSDFEVFVDAAGCCHNYKELEMNAINTVWNLMLSKPYNDGGEELSARVAAPGEPSYFEVHKQQTAARVVEGRLGGRNGPKNGQGNGDSGDDGGGRVARDGGEQRDGGSGGGGVGGGGAGGGSLGGGSGSDRAVSGGDRAVSGGVGGVWWVEVALSHEETVSFQPRAPLPRAGERWRINFSRVEKRGDVNWVWAPQIAWDASARSFKGQVNMHLPESWGYVQFGDKRPGGEGEGEHQELVGEQVVGEGVVGEKAVADGVADPLWPCRAAAAAVYYAQHEHRRRHGAFAPSAAALSPLLPPNALTDGTLHLRVDLASETIFYARVTNAKGDGVRVNDERLTELVTSGES</sequence>
<dbReference type="AlphaFoldDB" id="A0A7S4BX28"/>
<dbReference type="SUPFAM" id="SSF49344">
    <property type="entry name" value="CBD9-like"/>
    <property type="match status" value="1"/>
</dbReference>
<feature type="region of interest" description="Disordered" evidence="1">
    <location>
        <begin position="172"/>
        <end position="237"/>
    </location>
</feature>